<dbReference type="PANTHER" id="PTHR40590">
    <property type="entry name" value="CYTOPLASMIC PROTEIN-RELATED"/>
    <property type="match status" value="1"/>
</dbReference>
<proteinExistence type="predicted"/>
<evidence type="ECO:0000313" key="2">
    <source>
        <dbReference type="EMBL" id="GAA4036540.1"/>
    </source>
</evidence>
<feature type="chain" id="PRO_5046968851" evidence="1">
    <location>
        <begin position="24"/>
        <end position="295"/>
    </location>
</feature>
<sequence>MAFGWLVKGLAALGLLSAGAVEARVPAPRPALWKVSDRDTTIYLFGTIHLLPRNYPWRSAALEKAADQSQGLIVETIVDEKNPQSFAADFNKLAISPGLPRLIDRVSADKRPAMAAMLAKAGPMAAGMDRLETWAAAMMLLGPQFNSAGLNQADGVETVLKQKFAAAGKPIGQLETNAEQLGFFDVLPEAAQRNLLEGALERPEEVRKQFDGMLAAWSRGDVKAIAATFNSEMSESPMLTEMLLKRRNENWSRWIQQRMAQPGTVMIAVGAGHLAGPYSVQTMLQKRGLKVTRVQ</sequence>
<organism evidence="2 3">
    <name type="scientific">Sphingomonas rosea</name>
    <dbReference type="NCBI Taxonomy" id="335605"/>
    <lineage>
        <taxon>Bacteria</taxon>
        <taxon>Pseudomonadati</taxon>
        <taxon>Pseudomonadota</taxon>
        <taxon>Alphaproteobacteria</taxon>
        <taxon>Sphingomonadales</taxon>
        <taxon>Sphingomonadaceae</taxon>
        <taxon>Sphingomonas</taxon>
    </lineage>
</organism>
<feature type="signal peptide" evidence="1">
    <location>
        <begin position="1"/>
        <end position="23"/>
    </location>
</feature>
<dbReference type="Pfam" id="PF01963">
    <property type="entry name" value="TraB_PrgY_gumN"/>
    <property type="match status" value="1"/>
</dbReference>
<dbReference type="InterPro" id="IPR002816">
    <property type="entry name" value="TraB/PrgY/GumN_fam"/>
</dbReference>
<gene>
    <name evidence="2" type="ORF">GCM10022281_16380</name>
</gene>
<protein>
    <submittedName>
        <fullName evidence="2">TraB/GumN family protein</fullName>
    </submittedName>
</protein>
<dbReference type="EMBL" id="BAABBR010000001">
    <property type="protein sequence ID" value="GAA4036540.1"/>
    <property type="molecule type" value="Genomic_DNA"/>
</dbReference>
<reference evidence="3" key="1">
    <citation type="journal article" date="2019" name="Int. J. Syst. Evol. Microbiol.">
        <title>The Global Catalogue of Microorganisms (GCM) 10K type strain sequencing project: providing services to taxonomists for standard genome sequencing and annotation.</title>
        <authorList>
            <consortium name="The Broad Institute Genomics Platform"/>
            <consortium name="The Broad Institute Genome Sequencing Center for Infectious Disease"/>
            <person name="Wu L."/>
            <person name="Ma J."/>
        </authorList>
    </citation>
    <scope>NUCLEOTIDE SEQUENCE [LARGE SCALE GENOMIC DNA]</scope>
    <source>
        <strain evidence="3">JCM 17564</strain>
    </source>
</reference>
<keyword evidence="1" id="KW-0732">Signal</keyword>
<dbReference type="PANTHER" id="PTHR40590:SF1">
    <property type="entry name" value="CYTOPLASMIC PROTEIN"/>
    <property type="match status" value="1"/>
</dbReference>
<evidence type="ECO:0000313" key="3">
    <source>
        <dbReference type="Proteomes" id="UP001424459"/>
    </source>
</evidence>
<name>A0ABP7U5R0_9SPHN</name>
<dbReference type="InterPro" id="IPR047111">
    <property type="entry name" value="YbaP-like"/>
</dbReference>
<dbReference type="RefSeq" id="WP_344696580.1">
    <property type="nucleotide sequence ID" value="NZ_BAABBR010000001.1"/>
</dbReference>
<accession>A0ABP7U5R0</accession>
<comment type="caution">
    <text evidence="2">The sequence shown here is derived from an EMBL/GenBank/DDBJ whole genome shotgun (WGS) entry which is preliminary data.</text>
</comment>
<keyword evidence="3" id="KW-1185">Reference proteome</keyword>
<evidence type="ECO:0000256" key="1">
    <source>
        <dbReference type="SAM" id="SignalP"/>
    </source>
</evidence>
<dbReference type="Proteomes" id="UP001424459">
    <property type="component" value="Unassembled WGS sequence"/>
</dbReference>
<dbReference type="CDD" id="cd14789">
    <property type="entry name" value="Tiki"/>
    <property type="match status" value="1"/>
</dbReference>